<evidence type="ECO:0000313" key="2">
    <source>
        <dbReference type="EMBL" id="KAK5581232.1"/>
    </source>
</evidence>
<evidence type="ECO:0000256" key="1">
    <source>
        <dbReference type="SAM" id="MobiDB-lite"/>
    </source>
</evidence>
<dbReference type="AlphaFoldDB" id="A0AAN7U3R1"/>
<dbReference type="InterPro" id="IPR010405">
    <property type="entry name" value="COBRA1"/>
</dbReference>
<gene>
    <name evidence="2" type="ORF">RB653_001263</name>
</gene>
<dbReference type="GO" id="GO:0032021">
    <property type="term" value="C:NELF complex"/>
    <property type="evidence" value="ECO:0007669"/>
    <property type="project" value="TreeGrafter"/>
</dbReference>
<dbReference type="Proteomes" id="UP001344447">
    <property type="component" value="Unassembled WGS sequence"/>
</dbReference>
<reference evidence="2 3" key="1">
    <citation type="submission" date="2023-11" db="EMBL/GenBank/DDBJ databases">
        <title>Dfirmibasis_genome.</title>
        <authorList>
            <person name="Edelbroek B."/>
            <person name="Kjellin J."/>
            <person name="Jerlstrom-Hultqvist J."/>
            <person name="Soderbom F."/>
        </authorList>
    </citation>
    <scope>NUCLEOTIDE SEQUENCE [LARGE SCALE GENOMIC DNA]</scope>
    <source>
        <strain evidence="2 3">TNS-C-14</strain>
    </source>
</reference>
<feature type="compositionally biased region" description="Low complexity" evidence="1">
    <location>
        <begin position="771"/>
        <end position="804"/>
    </location>
</feature>
<dbReference type="EMBL" id="JAVFKY010000002">
    <property type="protein sequence ID" value="KAK5581232.1"/>
    <property type="molecule type" value="Genomic_DNA"/>
</dbReference>
<feature type="region of interest" description="Disordered" evidence="1">
    <location>
        <begin position="528"/>
        <end position="565"/>
    </location>
</feature>
<comment type="caution">
    <text evidence="2">The sequence shown here is derived from an EMBL/GenBank/DDBJ whole genome shotgun (WGS) entry which is preliminary data.</text>
</comment>
<protein>
    <recommendedName>
        <fullName evidence="4">Negative elongation factor B</fullName>
    </recommendedName>
</protein>
<dbReference type="Pfam" id="PF06209">
    <property type="entry name" value="COBRA1"/>
    <property type="match status" value="1"/>
</dbReference>
<name>A0AAN7U3R1_9MYCE</name>
<feature type="region of interest" description="Disordered" evidence="1">
    <location>
        <begin position="393"/>
        <end position="419"/>
    </location>
</feature>
<feature type="region of interest" description="Disordered" evidence="1">
    <location>
        <begin position="767"/>
        <end position="804"/>
    </location>
</feature>
<feature type="compositionally biased region" description="Low complexity" evidence="1">
    <location>
        <begin position="394"/>
        <end position="406"/>
    </location>
</feature>
<proteinExistence type="predicted"/>
<sequence>MDEFLIGNLGSEKILTSLSTTTYPLQFISQFQQENGITKKSLPNVSPVLNLLDLHQIPRGDLYLNLLTSLKKDLLLKINTLNKNELEKLLEQTFPYIGFEELQEIPMNVMKRLTPEVPVAFLLKLAEAEELYEQCPIEVKRQIWIVNEELFKEKIKPLITQYIEDSVLIQDMNEQLLLSSSTTTVDPLFAVSHLPSKRRENNMVLQEMVELFGKSSELYQMFINQVKRLFSESGNYLLCNLRAEILMAIHDKSISEIYDTDASHNIAWCLDACIRDNTLDARRIKEIQTNLSSSVHQNSSILGDTAMVFANPIAVNCIVRNILIQLKEVVKRKQIPKDDESIKFLTYLLVLALKSHEMIKESKYKIPHVKKHILQTFYPLLATQILDDITREQTPTTSLSSSTANASGGGTNPANISSTNLNSSSSTIIKDTVGGGINSTAGTNVNKSSSTLLSMSSSTSPVLEPTSLMSLSEFQDLENCYLKYEVCKKITLSYIINRALDKDLLSVDRYLKFIYKLILQDNNITESTPNTTIQSPTVSSVDTTNSETSNTTTTTPSTATTTIPSTEDSTYEKLSNVDIYNYFGNDFIQSMVSQVLQVKEQRFNSIIIDSFLFKFRFLPFIQKQLIRYLLENHSRMSQREFIHFIQKLYNSVLSTYRKQQQQSTEGNNNINNNVNKKLWDDIVHSTRLLIDKTSQRYNEKIASSLFEFYKLNQKQFLSPTLTNQQQQQHSQLSQPIDKMVSPTLSSSELISTPSSASSVLINTASNITSAPPSSTESPMETSSNNTNNSNNNTPMDTTSDSNWD</sequence>
<dbReference type="PANTHER" id="PTHR13503:SF3">
    <property type="entry name" value="NEGATIVE ELONGATION FACTOR B"/>
    <property type="match status" value="1"/>
</dbReference>
<evidence type="ECO:0008006" key="4">
    <source>
        <dbReference type="Google" id="ProtNLM"/>
    </source>
</evidence>
<dbReference type="GO" id="GO:0034244">
    <property type="term" value="P:negative regulation of transcription elongation by RNA polymerase II"/>
    <property type="evidence" value="ECO:0007669"/>
    <property type="project" value="TreeGrafter"/>
</dbReference>
<keyword evidence="3" id="KW-1185">Reference proteome</keyword>
<organism evidence="2 3">
    <name type="scientific">Dictyostelium firmibasis</name>
    <dbReference type="NCBI Taxonomy" id="79012"/>
    <lineage>
        <taxon>Eukaryota</taxon>
        <taxon>Amoebozoa</taxon>
        <taxon>Evosea</taxon>
        <taxon>Eumycetozoa</taxon>
        <taxon>Dictyostelia</taxon>
        <taxon>Dictyosteliales</taxon>
        <taxon>Dictyosteliaceae</taxon>
        <taxon>Dictyostelium</taxon>
    </lineage>
</organism>
<accession>A0AAN7U3R1</accession>
<evidence type="ECO:0000313" key="3">
    <source>
        <dbReference type="Proteomes" id="UP001344447"/>
    </source>
</evidence>
<feature type="compositionally biased region" description="Low complexity" evidence="1">
    <location>
        <begin position="537"/>
        <end position="565"/>
    </location>
</feature>
<dbReference type="PANTHER" id="PTHR13503">
    <property type="entry name" value="NEGATIVE ELONGATION FACTOR COMPLEX MEMBER B"/>
    <property type="match status" value="1"/>
</dbReference>